<dbReference type="EMBL" id="PYFT01000001">
    <property type="protein sequence ID" value="PSR56111.1"/>
    <property type="molecule type" value="Genomic_DNA"/>
</dbReference>
<accession>A0A2T2YKT3</accession>
<gene>
    <name evidence="1" type="ORF">AHMF7605_22700</name>
</gene>
<dbReference type="Proteomes" id="UP000240357">
    <property type="component" value="Unassembled WGS sequence"/>
</dbReference>
<sequence>MKNLSIIFLLTMSLLPLKVLTSTNAFKKSSVFQSNSITNLSYLKNKQEIIYFNYDELNKRGNGILKNRYIFQVKPWNNEDEYGITFVSLTTNSKKEILGNEAKVSEYKAYLEAEIRMLTKILLKDKIAIQVIESSIASKKGKFNLKNGIYSLITDGGNYDEISVQVMHFDYYSDLITISCRAVN</sequence>
<evidence type="ECO:0000313" key="2">
    <source>
        <dbReference type="Proteomes" id="UP000240357"/>
    </source>
</evidence>
<reference evidence="1 2" key="1">
    <citation type="submission" date="2018-03" db="EMBL/GenBank/DDBJ databases">
        <title>Adhaeribacter sp. HMF7605 Genome sequencing and assembly.</title>
        <authorList>
            <person name="Kang H."/>
            <person name="Kang J."/>
            <person name="Cha I."/>
            <person name="Kim H."/>
            <person name="Joh K."/>
        </authorList>
    </citation>
    <scope>NUCLEOTIDE SEQUENCE [LARGE SCALE GENOMIC DNA]</scope>
    <source>
        <strain evidence="1 2">HMF7605</strain>
    </source>
</reference>
<proteinExistence type="predicted"/>
<protein>
    <submittedName>
        <fullName evidence="1">Uncharacterized protein</fullName>
    </submittedName>
</protein>
<dbReference type="RefSeq" id="WP_106932289.1">
    <property type="nucleotide sequence ID" value="NZ_PYFT01000001.1"/>
</dbReference>
<keyword evidence="2" id="KW-1185">Reference proteome</keyword>
<dbReference type="AlphaFoldDB" id="A0A2T2YKT3"/>
<organism evidence="1 2">
    <name type="scientific">Adhaeribacter arboris</name>
    <dbReference type="NCBI Taxonomy" id="2072846"/>
    <lineage>
        <taxon>Bacteria</taxon>
        <taxon>Pseudomonadati</taxon>
        <taxon>Bacteroidota</taxon>
        <taxon>Cytophagia</taxon>
        <taxon>Cytophagales</taxon>
        <taxon>Hymenobacteraceae</taxon>
        <taxon>Adhaeribacter</taxon>
    </lineage>
</organism>
<evidence type="ECO:0000313" key="1">
    <source>
        <dbReference type="EMBL" id="PSR56111.1"/>
    </source>
</evidence>
<name>A0A2T2YKT3_9BACT</name>
<comment type="caution">
    <text evidence="1">The sequence shown here is derived from an EMBL/GenBank/DDBJ whole genome shotgun (WGS) entry which is preliminary data.</text>
</comment>